<dbReference type="SUPFAM" id="SSF55729">
    <property type="entry name" value="Acyl-CoA N-acyltransferases (Nat)"/>
    <property type="match status" value="1"/>
</dbReference>
<dbReference type="PANTHER" id="PTHR43877:SF2">
    <property type="entry name" value="AMINOALKYLPHOSPHONATE N-ACETYLTRANSFERASE-RELATED"/>
    <property type="match status" value="1"/>
</dbReference>
<proteinExistence type="predicted"/>
<dbReference type="CDD" id="cd04301">
    <property type="entry name" value="NAT_SF"/>
    <property type="match status" value="1"/>
</dbReference>
<dbReference type="GO" id="GO:0016747">
    <property type="term" value="F:acyltransferase activity, transferring groups other than amino-acyl groups"/>
    <property type="evidence" value="ECO:0007669"/>
    <property type="project" value="InterPro"/>
</dbReference>
<dbReference type="HOGENOM" id="CLU_013985_34_9_9"/>
<dbReference type="Proteomes" id="UP000016511">
    <property type="component" value="Unassembled WGS sequence"/>
</dbReference>
<name>U1YDY2_ANEAE</name>
<evidence type="ECO:0000313" key="4">
    <source>
        <dbReference type="EMBL" id="ERI09001.1"/>
    </source>
</evidence>
<dbReference type="PANTHER" id="PTHR43877">
    <property type="entry name" value="AMINOALKYLPHOSPHONATE N-ACETYLTRANSFERASE-RELATED-RELATED"/>
    <property type="match status" value="1"/>
</dbReference>
<keyword evidence="1" id="KW-0808">Transferase</keyword>
<accession>U1YDY2</accession>
<sequence length="157" mass="18137">MIILYNKGEFEMEIYKATLQDVDSVSALFDLYRVFYQQPSDIEAAKRFIQERLENNDSVIFVAVENGEYAGFVQLYPLFSSVSMQRLWILNDLYVTEASRKKGVGKQLLQAAEQLARETRAKGLKLQTAVDNVAAQSLYESNGWMKDGKFFYYVWNV</sequence>
<organism evidence="4 5">
    <name type="scientific">Aneurinibacillus aneurinilyticus ATCC 12856</name>
    <dbReference type="NCBI Taxonomy" id="649747"/>
    <lineage>
        <taxon>Bacteria</taxon>
        <taxon>Bacillati</taxon>
        <taxon>Bacillota</taxon>
        <taxon>Bacilli</taxon>
        <taxon>Bacillales</taxon>
        <taxon>Paenibacillaceae</taxon>
        <taxon>Aneurinibacillus group</taxon>
        <taxon>Aneurinibacillus</taxon>
    </lineage>
</organism>
<dbReference type="PATRIC" id="fig|649747.3.peg.2627"/>
<evidence type="ECO:0000259" key="3">
    <source>
        <dbReference type="PROSITE" id="PS51186"/>
    </source>
</evidence>
<dbReference type="STRING" id="649747.HMPREF0083_02901"/>
<keyword evidence="2" id="KW-0012">Acyltransferase</keyword>
<evidence type="ECO:0000313" key="5">
    <source>
        <dbReference type="Proteomes" id="UP000016511"/>
    </source>
</evidence>
<dbReference type="eggNOG" id="COG0456">
    <property type="taxonomic scope" value="Bacteria"/>
</dbReference>
<dbReference type="AlphaFoldDB" id="U1YDY2"/>
<dbReference type="PROSITE" id="PS51186">
    <property type="entry name" value="GNAT"/>
    <property type="match status" value="1"/>
</dbReference>
<dbReference type="InterPro" id="IPR050832">
    <property type="entry name" value="Bact_Acetyltransf"/>
</dbReference>
<dbReference type="InterPro" id="IPR016181">
    <property type="entry name" value="Acyl_CoA_acyltransferase"/>
</dbReference>
<evidence type="ECO:0000256" key="2">
    <source>
        <dbReference type="ARBA" id="ARBA00023315"/>
    </source>
</evidence>
<comment type="caution">
    <text evidence="4">The sequence shown here is derived from an EMBL/GenBank/DDBJ whole genome shotgun (WGS) entry which is preliminary data.</text>
</comment>
<dbReference type="Gene3D" id="3.40.630.30">
    <property type="match status" value="1"/>
</dbReference>
<keyword evidence="5" id="KW-1185">Reference proteome</keyword>
<dbReference type="Pfam" id="PF00583">
    <property type="entry name" value="Acetyltransf_1"/>
    <property type="match status" value="1"/>
</dbReference>
<protein>
    <submittedName>
        <fullName evidence="4">Toxin-antitoxin system, toxin component, GNAT family</fullName>
    </submittedName>
</protein>
<gene>
    <name evidence="4" type="ORF">HMPREF0083_02901</name>
</gene>
<dbReference type="EMBL" id="AWSJ01000172">
    <property type="protein sequence ID" value="ERI09001.1"/>
    <property type="molecule type" value="Genomic_DNA"/>
</dbReference>
<evidence type="ECO:0000256" key="1">
    <source>
        <dbReference type="ARBA" id="ARBA00022679"/>
    </source>
</evidence>
<reference evidence="4 5" key="1">
    <citation type="submission" date="2013-08" db="EMBL/GenBank/DDBJ databases">
        <authorList>
            <person name="Weinstock G."/>
            <person name="Sodergren E."/>
            <person name="Wylie T."/>
            <person name="Fulton L."/>
            <person name="Fulton R."/>
            <person name="Fronick C."/>
            <person name="O'Laughlin M."/>
            <person name="Godfrey J."/>
            <person name="Miner T."/>
            <person name="Herter B."/>
            <person name="Appelbaum E."/>
            <person name="Cordes M."/>
            <person name="Lek S."/>
            <person name="Wollam A."/>
            <person name="Pepin K.H."/>
            <person name="Palsikar V.B."/>
            <person name="Mitreva M."/>
            <person name="Wilson R.K."/>
        </authorList>
    </citation>
    <scope>NUCLEOTIDE SEQUENCE [LARGE SCALE GENOMIC DNA]</scope>
    <source>
        <strain evidence="4 5">ATCC 12856</strain>
    </source>
</reference>
<feature type="domain" description="N-acetyltransferase" evidence="3">
    <location>
        <begin position="12"/>
        <end position="157"/>
    </location>
</feature>
<dbReference type="InterPro" id="IPR000182">
    <property type="entry name" value="GNAT_dom"/>
</dbReference>